<dbReference type="InterPro" id="IPR000620">
    <property type="entry name" value="EamA_dom"/>
</dbReference>
<evidence type="ECO:0000313" key="9">
    <source>
        <dbReference type="Proteomes" id="UP000051298"/>
    </source>
</evidence>
<feature type="transmembrane region" description="Helical" evidence="6">
    <location>
        <begin position="221"/>
        <end position="243"/>
    </location>
</feature>
<feature type="domain" description="EamA" evidence="7">
    <location>
        <begin position="163"/>
        <end position="293"/>
    </location>
</feature>
<reference evidence="8 9" key="1">
    <citation type="submission" date="2015-09" db="EMBL/GenBank/DDBJ databases">
        <authorList>
            <consortium name="Swine Surveillance"/>
        </authorList>
    </citation>
    <scope>NUCLEOTIDE SEQUENCE [LARGE SCALE GENOMIC DNA]</scope>
    <source>
        <strain evidence="8 9">CECT 5294</strain>
    </source>
</reference>
<protein>
    <submittedName>
        <fullName evidence="8">Putative DMT superfamily transporter inner membrane protein</fullName>
    </submittedName>
</protein>
<feature type="transmembrane region" description="Helical" evidence="6">
    <location>
        <begin position="73"/>
        <end position="95"/>
    </location>
</feature>
<dbReference type="PANTHER" id="PTHR32322">
    <property type="entry name" value="INNER MEMBRANE TRANSPORTER"/>
    <property type="match status" value="1"/>
</dbReference>
<dbReference type="GO" id="GO:0016020">
    <property type="term" value="C:membrane"/>
    <property type="evidence" value="ECO:0007669"/>
    <property type="project" value="UniProtKB-SubCell"/>
</dbReference>
<gene>
    <name evidence="8" type="ORF">THS5294_01741</name>
</gene>
<evidence type="ECO:0000256" key="6">
    <source>
        <dbReference type="SAM" id="Phobius"/>
    </source>
</evidence>
<proteinExistence type="inferred from homology"/>
<accession>A0A0P1FIH9</accession>
<feature type="transmembrane region" description="Helical" evidence="6">
    <location>
        <begin position="279"/>
        <end position="299"/>
    </location>
</feature>
<keyword evidence="4 6" id="KW-1133">Transmembrane helix</keyword>
<feature type="transmembrane region" description="Helical" evidence="6">
    <location>
        <begin position="255"/>
        <end position="273"/>
    </location>
</feature>
<dbReference type="InterPro" id="IPR050638">
    <property type="entry name" value="AA-Vitamin_Transporters"/>
</dbReference>
<comment type="subcellular location">
    <subcellularLocation>
        <location evidence="1">Membrane</location>
        <topology evidence="1">Multi-pass membrane protein</topology>
    </subcellularLocation>
</comment>
<evidence type="ECO:0000256" key="3">
    <source>
        <dbReference type="ARBA" id="ARBA00022692"/>
    </source>
</evidence>
<comment type="similarity">
    <text evidence="2">Belongs to the EamA transporter family.</text>
</comment>
<dbReference type="AlphaFoldDB" id="A0A0P1FIH9"/>
<dbReference type="STRING" id="266809.PM03_05225"/>
<dbReference type="Proteomes" id="UP000051298">
    <property type="component" value="Unassembled WGS sequence"/>
</dbReference>
<name>A0A0P1FIH9_9RHOB</name>
<evidence type="ECO:0000313" key="8">
    <source>
        <dbReference type="EMBL" id="CUH60448.1"/>
    </source>
</evidence>
<feature type="transmembrane region" description="Helical" evidence="6">
    <location>
        <begin position="159"/>
        <end position="177"/>
    </location>
</feature>
<evidence type="ECO:0000256" key="5">
    <source>
        <dbReference type="ARBA" id="ARBA00023136"/>
    </source>
</evidence>
<evidence type="ECO:0000256" key="2">
    <source>
        <dbReference type="ARBA" id="ARBA00007362"/>
    </source>
</evidence>
<feature type="transmembrane region" description="Helical" evidence="6">
    <location>
        <begin position="189"/>
        <end position="209"/>
    </location>
</feature>
<dbReference type="RefSeq" id="WP_058123412.1">
    <property type="nucleotide sequence ID" value="NZ_CYRX01000025.1"/>
</dbReference>
<evidence type="ECO:0000256" key="4">
    <source>
        <dbReference type="ARBA" id="ARBA00022989"/>
    </source>
</evidence>
<dbReference type="EMBL" id="CYRX01000025">
    <property type="protein sequence ID" value="CUH60448.1"/>
    <property type="molecule type" value="Genomic_DNA"/>
</dbReference>
<sequence length="308" mass="32320">MNSTPVSAPTPTNWLSIAVLGLIWGGTFMVISVALRGYGPITVACARTTLGALTLLALCVALRRPWPRWSWRLFVYVVVGALFSTAIPFVLLAWGQQHVPSAFAGLSMAAVPLFVLPFAHFMVPGDELSLRKTVGFLMGFAGALVLLGPGIFAAGSGDLVALGRLACLAAAMCYAISSIATRLTPAIDAIVLSAVGLVLGAVVLIPLMLLTEGVPTPTATIPTLAIILLGLLPTAFAALLRVAVIRTAGPSFMTLVNYQVPVWSMILGALILSEALPGRFFAALMLILTGLAISQWATLRDLRTRVTT</sequence>
<feature type="transmembrane region" description="Helical" evidence="6">
    <location>
        <begin position="101"/>
        <end position="122"/>
    </location>
</feature>
<feature type="domain" description="EamA" evidence="7">
    <location>
        <begin position="17"/>
        <end position="147"/>
    </location>
</feature>
<evidence type="ECO:0000256" key="1">
    <source>
        <dbReference type="ARBA" id="ARBA00004141"/>
    </source>
</evidence>
<keyword evidence="5 6" id="KW-0472">Membrane</keyword>
<dbReference type="InterPro" id="IPR037185">
    <property type="entry name" value="EmrE-like"/>
</dbReference>
<dbReference type="SUPFAM" id="SSF103481">
    <property type="entry name" value="Multidrug resistance efflux transporter EmrE"/>
    <property type="match status" value="2"/>
</dbReference>
<keyword evidence="3 6" id="KW-0812">Transmembrane</keyword>
<feature type="transmembrane region" description="Helical" evidence="6">
    <location>
        <begin position="41"/>
        <end position="61"/>
    </location>
</feature>
<feature type="transmembrane region" description="Helical" evidence="6">
    <location>
        <begin position="134"/>
        <end position="153"/>
    </location>
</feature>
<evidence type="ECO:0000259" key="7">
    <source>
        <dbReference type="Pfam" id="PF00892"/>
    </source>
</evidence>
<organism evidence="8 9">
    <name type="scientific">Thalassobacter stenotrophicus</name>
    <dbReference type="NCBI Taxonomy" id="266809"/>
    <lineage>
        <taxon>Bacteria</taxon>
        <taxon>Pseudomonadati</taxon>
        <taxon>Pseudomonadota</taxon>
        <taxon>Alphaproteobacteria</taxon>
        <taxon>Rhodobacterales</taxon>
        <taxon>Roseobacteraceae</taxon>
        <taxon>Thalassobacter</taxon>
    </lineage>
</organism>
<dbReference type="eggNOG" id="COG0697">
    <property type="taxonomic scope" value="Bacteria"/>
</dbReference>
<feature type="transmembrane region" description="Helical" evidence="6">
    <location>
        <begin position="12"/>
        <end position="35"/>
    </location>
</feature>
<dbReference type="PANTHER" id="PTHR32322:SF2">
    <property type="entry name" value="EAMA DOMAIN-CONTAINING PROTEIN"/>
    <property type="match status" value="1"/>
</dbReference>
<dbReference type="Pfam" id="PF00892">
    <property type="entry name" value="EamA"/>
    <property type="match status" value="2"/>
</dbReference>